<keyword evidence="1" id="KW-0479">Metal-binding</keyword>
<evidence type="ECO:0000256" key="1">
    <source>
        <dbReference type="PROSITE-ProRule" id="PRU00047"/>
    </source>
</evidence>
<dbReference type="EMBL" id="OOIL02001012">
    <property type="protein sequence ID" value="VFQ71381.1"/>
    <property type="molecule type" value="Genomic_DNA"/>
</dbReference>
<organism evidence="4 5">
    <name type="scientific">Cuscuta campestris</name>
    <dbReference type="NCBI Taxonomy" id="132261"/>
    <lineage>
        <taxon>Eukaryota</taxon>
        <taxon>Viridiplantae</taxon>
        <taxon>Streptophyta</taxon>
        <taxon>Embryophyta</taxon>
        <taxon>Tracheophyta</taxon>
        <taxon>Spermatophyta</taxon>
        <taxon>Magnoliopsida</taxon>
        <taxon>eudicotyledons</taxon>
        <taxon>Gunneridae</taxon>
        <taxon>Pentapetalae</taxon>
        <taxon>asterids</taxon>
        <taxon>lamiids</taxon>
        <taxon>Solanales</taxon>
        <taxon>Convolvulaceae</taxon>
        <taxon>Cuscuteae</taxon>
        <taxon>Cuscuta</taxon>
        <taxon>Cuscuta subgen. Grammica</taxon>
        <taxon>Cuscuta sect. Cleistogrammica</taxon>
    </lineage>
</organism>
<evidence type="ECO:0000259" key="3">
    <source>
        <dbReference type="PROSITE" id="PS50158"/>
    </source>
</evidence>
<dbReference type="GO" id="GO:0008270">
    <property type="term" value="F:zinc ion binding"/>
    <property type="evidence" value="ECO:0007669"/>
    <property type="project" value="UniProtKB-KW"/>
</dbReference>
<feature type="coiled-coil region" evidence="2">
    <location>
        <begin position="225"/>
        <end position="259"/>
    </location>
</feature>
<dbReference type="AlphaFoldDB" id="A0A484L4X5"/>
<dbReference type="PANTHER" id="PTHR35317">
    <property type="entry name" value="OS04G0629600 PROTEIN"/>
    <property type="match status" value="1"/>
</dbReference>
<evidence type="ECO:0000313" key="5">
    <source>
        <dbReference type="Proteomes" id="UP000595140"/>
    </source>
</evidence>
<feature type="coiled-coil region" evidence="2">
    <location>
        <begin position="299"/>
        <end position="333"/>
    </location>
</feature>
<dbReference type="GO" id="GO:0003676">
    <property type="term" value="F:nucleic acid binding"/>
    <property type="evidence" value="ECO:0007669"/>
    <property type="project" value="InterPro"/>
</dbReference>
<dbReference type="InterPro" id="IPR036875">
    <property type="entry name" value="Znf_CCHC_sf"/>
</dbReference>
<dbReference type="PROSITE" id="PS50158">
    <property type="entry name" value="ZF_CCHC"/>
    <property type="match status" value="1"/>
</dbReference>
<proteinExistence type="predicted"/>
<dbReference type="PANTHER" id="PTHR35317:SF35">
    <property type="entry name" value="DUF4219 DOMAIN-CONTAINING PROTEIN"/>
    <property type="match status" value="1"/>
</dbReference>
<evidence type="ECO:0000256" key="2">
    <source>
        <dbReference type="SAM" id="Coils"/>
    </source>
</evidence>
<keyword evidence="1" id="KW-0863">Zinc-finger</keyword>
<name>A0A484L4X5_9ASTE</name>
<reference evidence="4 5" key="1">
    <citation type="submission" date="2018-04" db="EMBL/GenBank/DDBJ databases">
        <authorList>
            <person name="Vogel A."/>
        </authorList>
    </citation>
    <scope>NUCLEOTIDE SEQUENCE [LARGE SCALE GENOMIC DNA]</scope>
</reference>
<dbReference type="InterPro" id="IPR001878">
    <property type="entry name" value="Znf_CCHC"/>
</dbReference>
<dbReference type="OrthoDB" id="1288219at2759"/>
<accession>A0A484L4X5</accession>
<dbReference type="SUPFAM" id="SSF57756">
    <property type="entry name" value="Retrovirus zinc finger-like domains"/>
    <property type="match status" value="1"/>
</dbReference>
<evidence type="ECO:0000313" key="4">
    <source>
        <dbReference type="EMBL" id="VFQ71381.1"/>
    </source>
</evidence>
<dbReference type="Proteomes" id="UP000595140">
    <property type="component" value="Unassembled WGS sequence"/>
</dbReference>
<feature type="domain" description="CCHC-type" evidence="3">
    <location>
        <begin position="466"/>
        <end position="480"/>
    </location>
</feature>
<dbReference type="Pfam" id="PF14223">
    <property type="entry name" value="Retrotran_gag_2"/>
    <property type="match status" value="1"/>
</dbReference>
<gene>
    <name evidence="4" type="ORF">CCAM_LOCUS13157</name>
</gene>
<sequence length="613" mass="70139">MRAFLKSLGGQVWRSIEVGWSAPTMTNEDGELIQKPYERFNKKEKDAAESNDQALNAIFGAVDRNQFRLISNCIDAKRAWDILLITHEGTTTVKMAKLQIMMSRIENLKMEDTESITNFHGRVRELANEAERLGEPIIEHKLVLKVLRSLLEKYSMDVKARQTQSLNTISLDELMGNLETIELEMQEDLRRKKQHVILVEKENDVDPREMLIIVEEKFQESLRVNKKKFMENDSLKRELAESKRNVEQLIKQLQRYKGKVTAEDDTEDDTEVDTVEELAILQRKWVELVQANQKTILGNHQLVAERNRLKESISELEKKTEDLEGQQSDLKYELNQLKNFHKWMRSAGAKTIEEQVNVSKFYGDNTSLGFSGSESNKTPLDLFVDRRKEIAQKVLQGRKTEAAASAGTSSAKPAEASHEASAGTIYAAPYAKRQRVVTQYSIRRQKDHYAKPERYSYTNVYANYVCFCCGKRGHIQRKCKIFKEQRHIKKNVTIRMIWVPKNQHKTADNPYVKDVASDQCHSGSGGRGTSITQSSAVSVSGLLLEGVFGYDLELRHLRAWPGDVDVGEDDEVHDEEGVWQALLIDDRSAIHHVNHDKFHPIDGGERESPSSPR</sequence>
<keyword evidence="5" id="KW-1185">Reference proteome</keyword>
<keyword evidence="2" id="KW-0175">Coiled coil</keyword>
<keyword evidence="1" id="KW-0862">Zinc</keyword>
<protein>
    <recommendedName>
        <fullName evidence="3">CCHC-type domain-containing protein</fullName>
    </recommendedName>
</protein>